<evidence type="ECO:0000256" key="5">
    <source>
        <dbReference type="ARBA" id="ARBA00022842"/>
    </source>
</evidence>
<evidence type="ECO:0000256" key="6">
    <source>
        <dbReference type="ARBA" id="ARBA00023229"/>
    </source>
</evidence>
<evidence type="ECO:0000313" key="8">
    <source>
        <dbReference type="EMBL" id="GBG84628.1"/>
    </source>
</evidence>
<dbReference type="PANTHER" id="PTHR43281:SF1">
    <property type="entry name" value="FARNESYL DIPHOSPHATE SYNTHASE"/>
    <property type="match status" value="1"/>
</dbReference>
<evidence type="ECO:0000256" key="4">
    <source>
        <dbReference type="ARBA" id="ARBA00022723"/>
    </source>
</evidence>
<dbReference type="GO" id="GO:0004659">
    <property type="term" value="F:prenyltransferase activity"/>
    <property type="evidence" value="ECO:0007669"/>
    <property type="project" value="InterPro"/>
</dbReference>
<evidence type="ECO:0000256" key="2">
    <source>
        <dbReference type="ARBA" id="ARBA00006706"/>
    </source>
</evidence>
<keyword evidence="9" id="KW-1185">Reference proteome</keyword>
<dbReference type="Pfam" id="PF00348">
    <property type="entry name" value="polyprenyl_synt"/>
    <property type="match status" value="1"/>
</dbReference>
<evidence type="ECO:0000313" key="9">
    <source>
        <dbReference type="Proteomes" id="UP000265515"/>
    </source>
</evidence>
<dbReference type="Proteomes" id="UP000265515">
    <property type="component" value="Unassembled WGS sequence"/>
</dbReference>
<name>A0A388LQL3_CHABU</name>
<evidence type="ECO:0000256" key="1">
    <source>
        <dbReference type="ARBA" id="ARBA00001946"/>
    </source>
</evidence>
<accession>A0A388LQL3</accession>
<dbReference type="GO" id="GO:0046872">
    <property type="term" value="F:metal ion binding"/>
    <property type="evidence" value="ECO:0007669"/>
    <property type="project" value="UniProtKB-KW"/>
</dbReference>
<keyword evidence="3 7" id="KW-0808">Transferase</keyword>
<dbReference type="SUPFAM" id="SSF48576">
    <property type="entry name" value="Terpenoid synthases"/>
    <property type="match status" value="1"/>
</dbReference>
<dbReference type="EMBL" id="BFEA01000484">
    <property type="protein sequence ID" value="GBG84628.1"/>
    <property type="molecule type" value="Genomic_DNA"/>
</dbReference>
<organism evidence="8 9">
    <name type="scientific">Chara braunii</name>
    <name type="common">Braun's stonewort</name>
    <dbReference type="NCBI Taxonomy" id="69332"/>
    <lineage>
        <taxon>Eukaryota</taxon>
        <taxon>Viridiplantae</taxon>
        <taxon>Streptophyta</taxon>
        <taxon>Charophyceae</taxon>
        <taxon>Charales</taxon>
        <taxon>Characeae</taxon>
        <taxon>Chara</taxon>
    </lineage>
</organism>
<protein>
    <recommendedName>
        <fullName evidence="10">Geranylgeranyl pyrophosphate synthase</fullName>
    </recommendedName>
</protein>
<dbReference type="Gramene" id="GBG84628">
    <property type="protein sequence ID" value="GBG84628"/>
    <property type="gene ID" value="CBR_g38910"/>
</dbReference>
<dbReference type="Gene3D" id="1.10.600.10">
    <property type="entry name" value="Farnesyl Diphosphate Synthase"/>
    <property type="match status" value="1"/>
</dbReference>
<sequence>MDALASTCVAASSVPCTGIAHAKGEYSSCKAQGSASGKLGNGAAVLCRKAAWATRQAPSRMSALQLNALRERLAESDGGCAAGAHRRGCARVVAQVTSDTAQVASDGSKLTEMSDEEFDFASYMVSKAAIVNQAMDEATTVKYPEKIYEAMRYSLLAGGKRVRPALCIAACELVGGNVEAVLPTACAMEFIHTMSLIHDDLPALDNDDFRRNKPSNHKAFGESTAILAGDALLTFAFEHMARATKGVPAERVLRAIAYLGRAVGTEGVIAGQVAGADKLMLFVVMCARVVVARWAASWVWSDHARLRLS</sequence>
<dbReference type="InterPro" id="IPR008949">
    <property type="entry name" value="Isoprenoid_synthase_dom_sf"/>
</dbReference>
<comment type="similarity">
    <text evidence="2 7">Belongs to the FPP/GGPP synthase family.</text>
</comment>
<comment type="caution">
    <text evidence="8">The sequence shown here is derived from an EMBL/GenBank/DDBJ whole genome shotgun (WGS) entry which is preliminary data.</text>
</comment>
<comment type="cofactor">
    <cofactor evidence="1">
        <name>Mg(2+)</name>
        <dbReference type="ChEBI" id="CHEBI:18420"/>
    </cofactor>
</comment>
<evidence type="ECO:0008006" key="10">
    <source>
        <dbReference type="Google" id="ProtNLM"/>
    </source>
</evidence>
<keyword evidence="6" id="KW-0414">Isoprene biosynthesis</keyword>
<dbReference type="GO" id="GO:0008299">
    <property type="term" value="P:isoprenoid biosynthetic process"/>
    <property type="evidence" value="ECO:0007669"/>
    <property type="project" value="UniProtKB-KW"/>
</dbReference>
<keyword evidence="4" id="KW-0479">Metal-binding</keyword>
<proteinExistence type="inferred from homology"/>
<keyword evidence="5" id="KW-0460">Magnesium</keyword>
<dbReference type="OrthoDB" id="6921389at2759"/>
<dbReference type="AlphaFoldDB" id="A0A388LQL3"/>
<dbReference type="STRING" id="69332.A0A388LQL3"/>
<dbReference type="InterPro" id="IPR000092">
    <property type="entry name" value="Polyprenyl_synt"/>
</dbReference>
<evidence type="ECO:0000256" key="7">
    <source>
        <dbReference type="RuleBase" id="RU004466"/>
    </source>
</evidence>
<dbReference type="PANTHER" id="PTHR43281">
    <property type="entry name" value="FARNESYL DIPHOSPHATE SYNTHASE"/>
    <property type="match status" value="1"/>
</dbReference>
<evidence type="ECO:0000256" key="3">
    <source>
        <dbReference type="ARBA" id="ARBA00022679"/>
    </source>
</evidence>
<gene>
    <name evidence="8" type="ORF">CBR_g38910</name>
</gene>
<reference evidence="8 9" key="1">
    <citation type="journal article" date="2018" name="Cell">
        <title>The Chara Genome: Secondary Complexity and Implications for Plant Terrestrialization.</title>
        <authorList>
            <person name="Nishiyama T."/>
            <person name="Sakayama H."/>
            <person name="Vries J.D."/>
            <person name="Buschmann H."/>
            <person name="Saint-Marcoux D."/>
            <person name="Ullrich K.K."/>
            <person name="Haas F.B."/>
            <person name="Vanderstraeten L."/>
            <person name="Becker D."/>
            <person name="Lang D."/>
            <person name="Vosolsobe S."/>
            <person name="Rombauts S."/>
            <person name="Wilhelmsson P.K.I."/>
            <person name="Janitza P."/>
            <person name="Kern R."/>
            <person name="Heyl A."/>
            <person name="Rumpler F."/>
            <person name="Villalobos L.I.A.C."/>
            <person name="Clay J.M."/>
            <person name="Skokan R."/>
            <person name="Toyoda A."/>
            <person name="Suzuki Y."/>
            <person name="Kagoshima H."/>
            <person name="Schijlen E."/>
            <person name="Tajeshwar N."/>
            <person name="Catarino B."/>
            <person name="Hetherington A.J."/>
            <person name="Saltykova A."/>
            <person name="Bonnot C."/>
            <person name="Breuninger H."/>
            <person name="Symeonidi A."/>
            <person name="Radhakrishnan G.V."/>
            <person name="Van Nieuwerburgh F."/>
            <person name="Deforce D."/>
            <person name="Chang C."/>
            <person name="Karol K.G."/>
            <person name="Hedrich R."/>
            <person name="Ulvskov P."/>
            <person name="Glockner G."/>
            <person name="Delwiche C.F."/>
            <person name="Petrasek J."/>
            <person name="Van de Peer Y."/>
            <person name="Friml J."/>
            <person name="Beilby M."/>
            <person name="Dolan L."/>
            <person name="Kohara Y."/>
            <person name="Sugano S."/>
            <person name="Fujiyama A."/>
            <person name="Delaux P.-M."/>
            <person name="Quint M."/>
            <person name="TheiBen G."/>
            <person name="Hagemann M."/>
            <person name="Harholt J."/>
            <person name="Dunand C."/>
            <person name="Zachgo S."/>
            <person name="Langdale J."/>
            <person name="Maumus F."/>
            <person name="Straeten D.V.D."/>
            <person name="Gould S.B."/>
            <person name="Rensing S.A."/>
        </authorList>
    </citation>
    <scope>NUCLEOTIDE SEQUENCE [LARGE SCALE GENOMIC DNA]</scope>
    <source>
        <strain evidence="8 9">S276</strain>
    </source>
</reference>